<dbReference type="GO" id="GO:0008892">
    <property type="term" value="F:guanine deaminase activity"/>
    <property type="evidence" value="ECO:0007669"/>
    <property type="project" value="TreeGrafter"/>
</dbReference>
<proteinExistence type="predicted"/>
<evidence type="ECO:0000313" key="6">
    <source>
        <dbReference type="EMBL" id="KAF9323950.1"/>
    </source>
</evidence>
<evidence type="ECO:0000256" key="3">
    <source>
        <dbReference type="ARBA" id="ARBA00022801"/>
    </source>
</evidence>
<evidence type="ECO:0000256" key="1">
    <source>
        <dbReference type="ARBA" id="ARBA00001947"/>
    </source>
</evidence>
<dbReference type="PANTHER" id="PTHR11271:SF6">
    <property type="entry name" value="GUANINE DEAMINASE"/>
    <property type="match status" value="1"/>
</dbReference>
<evidence type="ECO:0000313" key="7">
    <source>
        <dbReference type="Proteomes" id="UP000696485"/>
    </source>
</evidence>
<keyword evidence="3" id="KW-0378">Hydrolase</keyword>
<comment type="caution">
    <text evidence="6">The sequence shown here is derived from an EMBL/GenBank/DDBJ whole genome shotgun (WGS) entry which is preliminary data.</text>
</comment>
<dbReference type="GO" id="GO:0005829">
    <property type="term" value="C:cytosol"/>
    <property type="evidence" value="ECO:0007669"/>
    <property type="project" value="TreeGrafter"/>
</dbReference>
<dbReference type="Gene3D" id="3.20.20.140">
    <property type="entry name" value="Metal-dependent hydrolases"/>
    <property type="match status" value="1"/>
</dbReference>
<sequence>MDRNVAFNQLDRLLADFSRENVLVLNDDQFIIPGLIGTHIHAPQYSYRGNGHDISLLQWLDTLILPYESQYPSHARHIYTKSVARSLRNGTTSACLFATIYLKATKELVNVIREQGQRAYVGKVNMNQNSPASLTETTESSVTDTHAFIVYVETTNNTGPSTSANRTTKSLVTPFITPSFAISCTSNLLTELDSLAAEYKLPIQSHLCETPHEIAFILLLFPGLADYTSIYADHGPLTNRSIMAHCVHITDQELAMMKDRNAGVPHCPNSNFTIRSGMAHVRRMLDMDIRVALGTDVAGGSSSSILEAPRRRRCGCRSCSIWRRWAARM</sequence>
<dbReference type="PANTHER" id="PTHR11271">
    <property type="entry name" value="GUANINE DEAMINASE"/>
    <property type="match status" value="1"/>
</dbReference>
<dbReference type="InterPro" id="IPR032466">
    <property type="entry name" value="Metal_Hydrolase"/>
</dbReference>
<feature type="domain" description="Amidohydrolase-related" evidence="5">
    <location>
        <begin position="30"/>
        <end position="307"/>
    </location>
</feature>
<keyword evidence="4" id="KW-0862">Zinc</keyword>
<dbReference type="GO" id="GO:0046098">
    <property type="term" value="P:guanine metabolic process"/>
    <property type="evidence" value="ECO:0007669"/>
    <property type="project" value="TreeGrafter"/>
</dbReference>
<evidence type="ECO:0000256" key="2">
    <source>
        <dbReference type="ARBA" id="ARBA00022723"/>
    </source>
</evidence>
<evidence type="ECO:0000259" key="5">
    <source>
        <dbReference type="Pfam" id="PF01979"/>
    </source>
</evidence>
<reference evidence="6" key="1">
    <citation type="journal article" date="2020" name="Fungal Divers.">
        <title>Resolving the Mortierellaceae phylogeny through synthesis of multi-gene phylogenetics and phylogenomics.</title>
        <authorList>
            <person name="Vandepol N."/>
            <person name="Liber J."/>
            <person name="Desiro A."/>
            <person name="Na H."/>
            <person name="Kennedy M."/>
            <person name="Barry K."/>
            <person name="Grigoriev I.V."/>
            <person name="Miller A.N."/>
            <person name="O'Donnell K."/>
            <person name="Stajich J.E."/>
            <person name="Bonito G."/>
        </authorList>
    </citation>
    <scope>NUCLEOTIDE SEQUENCE</scope>
    <source>
        <strain evidence="6">NVP1</strain>
    </source>
</reference>
<organism evidence="6 7">
    <name type="scientific">Podila minutissima</name>
    <dbReference type="NCBI Taxonomy" id="64525"/>
    <lineage>
        <taxon>Eukaryota</taxon>
        <taxon>Fungi</taxon>
        <taxon>Fungi incertae sedis</taxon>
        <taxon>Mucoromycota</taxon>
        <taxon>Mortierellomycotina</taxon>
        <taxon>Mortierellomycetes</taxon>
        <taxon>Mortierellales</taxon>
        <taxon>Mortierellaceae</taxon>
        <taxon>Podila</taxon>
    </lineage>
</organism>
<name>A0A9P5VHB6_9FUNG</name>
<dbReference type="InterPro" id="IPR051607">
    <property type="entry name" value="Metallo-dep_hydrolases"/>
</dbReference>
<dbReference type="Pfam" id="PF01979">
    <property type="entry name" value="Amidohydro_1"/>
    <property type="match status" value="1"/>
</dbReference>
<keyword evidence="7" id="KW-1185">Reference proteome</keyword>
<keyword evidence="2" id="KW-0479">Metal-binding</keyword>
<dbReference type="GO" id="GO:0008270">
    <property type="term" value="F:zinc ion binding"/>
    <property type="evidence" value="ECO:0007669"/>
    <property type="project" value="TreeGrafter"/>
</dbReference>
<dbReference type="SUPFAM" id="SSF51556">
    <property type="entry name" value="Metallo-dependent hydrolases"/>
    <property type="match status" value="1"/>
</dbReference>
<dbReference type="InterPro" id="IPR006680">
    <property type="entry name" value="Amidohydro-rel"/>
</dbReference>
<accession>A0A9P5VHB6</accession>
<comment type="cofactor">
    <cofactor evidence="1">
        <name>Zn(2+)</name>
        <dbReference type="ChEBI" id="CHEBI:29105"/>
    </cofactor>
</comment>
<dbReference type="AlphaFoldDB" id="A0A9P5VHB6"/>
<evidence type="ECO:0000256" key="4">
    <source>
        <dbReference type="ARBA" id="ARBA00022833"/>
    </source>
</evidence>
<gene>
    <name evidence="6" type="ORF">BG006_000986</name>
</gene>
<protein>
    <recommendedName>
        <fullName evidence="5">Amidohydrolase-related domain-containing protein</fullName>
    </recommendedName>
</protein>
<dbReference type="Proteomes" id="UP000696485">
    <property type="component" value="Unassembled WGS sequence"/>
</dbReference>
<dbReference type="EMBL" id="JAAAUY010001182">
    <property type="protein sequence ID" value="KAF9323950.1"/>
    <property type="molecule type" value="Genomic_DNA"/>
</dbReference>